<dbReference type="GO" id="GO:0003723">
    <property type="term" value="F:RNA binding"/>
    <property type="evidence" value="ECO:0007669"/>
    <property type="project" value="UniProtKB-UniRule"/>
</dbReference>
<dbReference type="GO" id="GO:0005829">
    <property type="term" value="C:cytosol"/>
    <property type="evidence" value="ECO:0007669"/>
    <property type="project" value="TreeGrafter"/>
</dbReference>
<dbReference type="EMBL" id="NIBG01000001">
    <property type="protein sequence ID" value="PAB60965.1"/>
    <property type="molecule type" value="Genomic_DNA"/>
</dbReference>
<protein>
    <recommendedName>
        <fullName evidence="6">Transcription antitermination protein NusB</fullName>
    </recommendedName>
    <alternativeName>
        <fullName evidence="6">Antitermination factor NusB</fullName>
    </alternativeName>
</protein>
<dbReference type="OrthoDB" id="9811381at2"/>
<organism evidence="8 9">
    <name type="scientific">Anaeromicrobium sediminis</name>
    <dbReference type="NCBI Taxonomy" id="1478221"/>
    <lineage>
        <taxon>Bacteria</taxon>
        <taxon>Bacillati</taxon>
        <taxon>Bacillota</taxon>
        <taxon>Clostridia</taxon>
        <taxon>Peptostreptococcales</taxon>
        <taxon>Thermotaleaceae</taxon>
        <taxon>Anaeromicrobium</taxon>
    </lineage>
</organism>
<dbReference type="Gene3D" id="1.10.940.10">
    <property type="entry name" value="NusB-like"/>
    <property type="match status" value="1"/>
</dbReference>
<dbReference type="NCBIfam" id="TIGR01951">
    <property type="entry name" value="nusB"/>
    <property type="match status" value="1"/>
</dbReference>
<reference evidence="8 9" key="1">
    <citation type="submission" date="2017-06" db="EMBL/GenBank/DDBJ databases">
        <title>Draft genome sequence of anaerobic fermentative bacterium Anaeromicrobium sediminis DY2726D isolated from West Pacific Ocean sediments.</title>
        <authorList>
            <person name="Zeng X."/>
        </authorList>
    </citation>
    <scope>NUCLEOTIDE SEQUENCE [LARGE SCALE GENOMIC DNA]</scope>
    <source>
        <strain evidence="8 9">DY2726D</strain>
    </source>
</reference>
<accession>A0A267MPZ4</accession>
<evidence type="ECO:0000256" key="1">
    <source>
        <dbReference type="ARBA" id="ARBA00005952"/>
    </source>
</evidence>
<evidence type="ECO:0000256" key="4">
    <source>
        <dbReference type="ARBA" id="ARBA00023015"/>
    </source>
</evidence>
<dbReference type="Proteomes" id="UP000216024">
    <property type="component" value="Unassembled WGS sequence"/>
</dbReference>
<evidence type="ECO:0000259" key="7">
    <source>
        <dbReference type="Pfam" id="PF01029"/>
    </source>
</evidence>
<keyword evidence="4 6" id="KW-0805">Transcription regulation</keyword>
<dbReference type="HAMAP" id="MF_00073">
    <property type="entry name" value="NusB"/>
    <property type="match status" value="1"/>
</dbReference>
<dbReference type="SUPFAM" id="SSF48013">
    <property type="entry name" value="NusB-like"/>
    <property type="match status" value="1"/>
</dbReference>
<proteinExistence type="inferred from homology"/>
<gene>
    <name evidence="6" type="primary">nusB</name>
    <name evidence="8" type="ORF">CCE28_00595</name>
</gene>
<evidence type="ECO:0000256" key="5">
    <source>
        <dbReference type="ARBA" id="ARBA00023163"/>
    </source>
</evidence>
<keyword evidence="3 6" id="KW-0694">RNA-binding</keyword>
<evidence type="ECO:0000256" key="6">
    <source>
        <dbReference type="HAMAP-Rule" id="MF_00073"/>
    </source>
</evidence>
<sequence length="134" mass="15451">MQRKMAREIAMQIIFQMEIQKDFSIEKLNELIGVNIPEKDKQEKYVNNIVSNLIEHKENVDEVIKLNLKSWKFDRIAKVDLSILRTAIVEILYDENIPNLVAVNEAVEMGKKFSTEESGSFINGILGNVLKSDR</sequence>
<dbReference type="RefSeq" id="WP_095129922.1">
    <property type="nucleotide sequence ID" value="NZ_NIBG01000001.1"/>
</dbReference>
<evidence type="ECO:0000256" key="3">
    <source>
        <dbReference type="ARBA" id="ARBA00022884"/>
    </source>
</evidence>
<feature type="domain" description="NusB/RsmB/TIM44" evidence="7">
    <location>
        <begin position="6"/>
        <end position="131"/>
    </location>
</feature>
<dbReference type="InterPro" id="IPR011605">
    <property type="entry name" value="NusB_fam"/>
</dbReference>
<dbReference type="PANTHER" id="PTHR11078">
    <property type="entry name" value="N UTILIZATION SUBSTANCE PROTEIN B-RELATED"/>
    <property type="match status" value="1"/>
</dbReference>
<comment type="similarity">
    <text evidence="1 6">Belongs to the NusB family.</text>
</comment>
<evidence type="ECO:0000256" key="2">
    <source>
        <dbReference type="ARBA" id="ARBA00022814"/>
    </source>
</evidence>
<keyword evidence="9" id="KW-1185">Reference proteome</keyword>
<dbReference type="PANTHER" id="PTHR11078:SF3">
    <property type="entry name" value="ANTITERMINATION NUSB DOMAIN-CONTAINING PROTEIN"/>
    <property type="match status" value="1"/>
</dbReference>
<evidence type="ECO:0000313" key="8">
    <source>
        <dbReference type="EMBL" id="PAB60965.1"/>
    </source>
</evidence>
<dbReference type="GO" id="GO:0031564">
    <property type="term" value="P:transcription antitermination"/>
    <property type="evidence" value="ECO:0007669"/>
    <property type="project" value="UniProtKB-KW"/>
</dbReference>
<keyword evidence="2 6" id="KW-0889">Transcription antitermination</keyword>
<name>A0A267MPZ4_9FIRM</name>
<dbReference type="GO" id="GO:0006353">
    <property type="term" value="P:DNA-templated transcription termination"/>
    <property type="evidence" value="ECO:0007669"/>
    <property type="project" value="UniProtKB-UniRule"/>
</dbReference>
<keyword evidence="5 6" id="KW-0804">Transcription</keyword>
<dbReference type="AlphaFoldDB" id="A0A267MPZ4"/>
<dbReference type="InterPro" id="IPR006027">
    <property type="entry name" value="NusB_RsmB_TIM44"/>
</dbReference>
<dbReference type="Pfam" id="PF01029">
    <property type="entry name" value="NusB"/>
    <property type="match status" value="1"/>
</dbReference>
<comment type="caution">
    <text evidence="8">The sequence shown here is derived from an EMBL/GenBank/DDBJ whole genome shotgun (WGS) entry which is preliminary data.</text>
</comment>
<dbReference type="InterPro" id="IPR035926">
    <property type="entry name" value="NusB-like_sf"/>
</dbReference>
<comment type="function">
    <text evidence="6">Involved in transcription antitermination. Required for transcription of ribosomal RNA (rRNA) genes. Binds specifically to the boxA antiterminator sequence of the ribosomal RNA (rrn) operons.</text>
</comment>
<evidence type="ECO:0000313" key="9">
    <source>
        <dbReference type="Proteomes" id="UP000216024"/>
    </source>
</evidence>